<organism evidence="2 3">
    <name type="scientific">Roseiconus lacunae</name>
    <dbReference type="NCBI Taxonomy" id="2605694"/>
    <lineage>
        <taxon>Bacteria</taxon>
        <taxon>Pseudomonadati</taxon>
        <taxon>Planctomycetota</taxon>
        <taxon>Planctomycetia</taxon>
        <taxon>Pirellulales</taxon>
        <taxon>Pirellulaceae</taxon>
        <taxon>Roseiconus</taxon>
    </lineage>
</organism>
<dbReference type="PANTHER" id="PTHR47443:SF3">
    <property type="entry name" value="GCN5-RELATED N-ACETYLTRANSFERASE 4, CHLOROPLASTIC"/>
    <property type="match status" value="1"/>
</dbReference>
<dbReference type="EMBL" id="JASZZN010000004">
    <property type="protein sequence ID" value="MDM4015308.1"/>
    <property type="molecule type" value="Genomic_DNA"/>
</dbReference>
<proteinExistence type="predicted"/>
<evidence type="ECO:0000313" key="3">
    <source>
        <dbReference type="Proteomes" id="UP001239462"/>
    </source>
</evidence>
<dbReference type="Gene3D" id="3.40.630.30">
    <property type="match status" value="1"/>
</dbReference>
<gene>
    <name evidence="2" type="ORF">QTN89_07710</name>
</gene>
<dbReference type="PANTHER" id="PTHR47443">
    <property type="entry name" value="ACYL-COA N-ACYLTRANSFERASES (NAT) SUPERFAMILY PROTEIN"/>
    <property type="match status" value="1"/>
</dbReference>
<accession>A0ABT7PG09</accession>
<reference evidence="2 3" key="1">
    <citation type="submission" date="2023-06" db="EMBL/GenBank/DDBJ databases">
        <title>Roseiconus lacunae JC819 isolated from Gulf of Mannar region, Tamil Nadu.</title>
        <authorList>
            <person name="Pk S."/>
            <person name="Ch S."/>
            <person name="Ch V.R."/>
        </authorList>
    </citation>
    <scope>NUCLEOTIDE SEQUENCE [LARGE SCALE GENOMIC DNA]</scope>
    <source>
        <strain evidence="2 3">JC819</strain>
    </source>
</reference>
<comment type="caution">
    <text evidence="2">The sequence shown here is derived from an EMBL/GenBank/DDBJ whole genome shotgun (WGS) entry which is preliminary data.</text>
</comment>
<feature type="domain" description="N-acetyltransferase" evidence="1">
    <location>
        <begin position="9"/>
        <end position="154"/>
    </location>
</feature>
<dbReference type="InterPro" id="IPR016181">
    <property type="entry name" value="Acyl_CoA_acyltransferase"/>
</dbReference>
<dbReference type="Pfam" id="PF00583">
    <property type="entry name" value="Acetyltransf_1"/>
    <property type="match status" value="1"/>
</dbReference>
<keyword evidence="2" id="KW-0012">Acyltransferase</keyword>
<keyword evidence="3" id="KW-1185">Reference proteome</keyword>
<evidence type="ECO:0000313" key="2">
    <source>
        <dbReference type="EMBL" id="MDM4015308.1"/>
    </source>
</evidence>
<dbReference type="InterPro" id="IPR000182">
    <property type="entry name" value="GNAT_dom"/>
</dbReference>
<dbReference type="GO" id="GO:0016746">
    <property type="term" value="F:acyltransferase activity"/>
    <property type="evidence" value="ECO:0007669"/>
    <property type="project" value="UniProtKB-KW"/>
</dbReference>
<dbReference type="CDD" id="cd04301">
    <property type="entry name" value="NAT_SF"/>
    <property type="match status" value="1"/>
</dbReference>
<dbReference type="SUPFAM" id="SSF55729">
    <property type="entry name" value="Acyl-CoA N-acyltransferases (Nat)"/>
    <property type="match status" value="1"/>
</dbReference>
<dbReference type="PROSITE" id="PS51186">
    <property type="entry name" value="GNAT"/>
    <property type="match status" value="1"/>
</dbReference>
<name>A0ABT7PG09_9BACT</name>
<evidence type="ECO:0000259" key="1">
    <source>
        <dbReference type="PROSITE" id="PS51186"/>
    </source>
</evidence>
<dbReference type="EC" id="2.3.1.-" evidence="2"/>
<dbReference type="RefSeq" id="WP_289162786.1">
    <property type="nucleotide sequence ID" value="NZ_JASZZN010000004.1"/>
</dbReference>
<dbReference type="Proteomes" id="UP001239462">
    <property type="component" value="Unassembled WGS sequence"/>
</dbReference>
<keyword evidence="2" id="KW-0808">Transferase</keyword>
<protein>
    <submittedName>
        <fullName evidence="2">GNAT family N-acetyltransferase</fullName>
        <ecNumber evidence="2">2.3.1.-</ecNumber>
    </submittedName>
</protein>
<sequence length="161" mass="17937">MQNSPVAPIIVRCNTSTETAIYNHLLECSDQFIPPLGDRVDLGRYANKLYRLAFRHEAWHKKSLVGLVAVYLPEEGQVPTAFVSNVSILSSYRRYGIAKQLLADAHINAATASVQKICLQVSCENTAAINLYQSIGYRQSERSDDQFTLCLDLGSKDVTRT</sequence>